<evidence type="ECO:0000256" key="1">
    <source>
        <dbReference type="ARBA" id="ARBA00022898"/>
    </source>
</evidence>
<dbReference type="AlphaFoldDB" id="A0AAN6H0G0"/>
<evidence type="ECO:0000259" key="2">
    <source>
        <dbReference type="Pfam" id="PF00155"/>
    </source>
</evidence>
<dbReference type="PANTHER" id="PTHR43795:SF39">
    <property type="entry name" value="AMINOTRANSFERASE CLASS I_CLASSII DOMAIN-CONTAINING PROTEIN"/>
    <property type="match status" value="1"/>
</dbReference>
<dbReference type="Pfam" id="PF00155">
    <property type="entry name" value="Aminotran_1_2"/>
    <property type="match status" value="1"/>
</dbReference>
<name>A0AAN6H0G0_9BASI</name>
<sequence>MTSSNLSPRGRSAAQSFASLTKLAKVMRNIYDPETNPDGIVFLGLADNAVLRPEILEYFNSTPLRLTGPEMTYADRVCAQSSVLKALAHLYNTVPDGLDSSTFEARRKPLVPVIEDHLSVGSGASGILDSLMSCIADEGDGILLTTPYYNGFDHDIGARAQLRVVPVLLDPLSTTTKFSDSGLSGQPCFETGFLDHYEHAITKAKKEGIKVRVLLLCNPHNPTGAILSRTAVIKLCKFAAKHNLHLVSDEIYSRSIFATAVVPNPNEFHSVLSIDVLAEAGLNPAYVHVVDSMSKDFNTNGFRVGVLISQHNPELMVAMFSYSLFSQPGSVAGAMWRDWIYDKEFLSWYLKENLHRLRDMFEYVARWLSHHSIPYTPCNAGHFLLIDLSKFLPSPTHKEEDHLLDRMIDDKVFVAPGAQYHTTTGGFYRLTFSQPPGIVKEGLKRLETTLGLDSWITEQPVPDWSGRHRQQTLDRRVESLSLA</sequence>
<keyword evidence="4" id="KW-1185">Reference proteome</keyword>
<dbReference type="Gene3D" id="3.90.1150.10">
    <property type="entry name" value="Aspartate Aminotransferase, domain 1"/>
    <property type="match status" value="1"/>
</dbReference>
<dbReference type="InterPro" id="IPR004839">
    <property type="entry name" value="Aminotransferase_I/II_large"/>
</dbReference>
<organism evidence="3 4">
    <name type="scientific">Tilletia horrida</name>
    <dbReference type="NCBI Taxonomy" id="155126"/>
    <lineage>
        <taxon>Eukaryota</taxon>
        <taxon>Fungi</taxon>
        <taxon>Dikarya</taxon>
        <taxon>Basidiomycota</taxon>
        <taxon>Ustilaginomycotina</taxon>
        <taxon>Exobasidiomycetes</taxon>
        <taxon>Tilletiales</taxon>
        <taxon>Tilletiaceae</taxon>
        <taxon>Tilletia</taxon>
    </lineage>
</organism>
<evidence type="ECO:0000313" key="3">
    <source>
        <dbReference type="EMBL" id="KAK0557186.1"/>
    </source>
</evidence>
<feature type="domain" description="Aminotransferase class I/classII large" evidence="2">
    <location>
        <begin position="107"/>
        <end position="444"/>
    </location>
</feature>
<dbReference type="InterPro" id="IPR015421">
    <property type="entry name" value="PyrdxlP-dep_Trfase_major"/>
</dbReference>
<gene>
    <name evidence="3" type="ORF">OC846_000636</name>
</gene>
<dbReference type="InterPro" id="IPR050478">
    <property type="entry name" value="Ethylene_sulfur-biosynth"/>
</dbReference>
<keyword evidence="1" id="KW-0663">Pyridoxal phosphate</keyword>
<dbReference type="Gene3D" id="3.40.640.10">
    <property type="entry name" value="Type I PLP-dependent aspartate aminotransferase-like (Major domain)"/>
    <property type="match status" value="1"/>
</dbReference>
<dbReference type="InterPro" id="IPR015424">
    <property type="entry name" value="PyrdxlP-dep_Trfase"/>
</dbReference>
<reference evidence="3" key="1">
    <citation type="journal article" date="2023" name="PhytoFront">
        <title>Draft Genome Resources of Seven Strains of Tilletia horrida, Causal Agent of Kernel Smut of Rice.</title>
        <authorList>
            <person name="Khanal S."/>
            <person name="Antony Babu S."/>
            <person name="Zhou X.G."/>
        </authorList>
    </citation>
    <scope>NUCLEOTIDE SEQUENCE</scope>
    <source>
        <strain evidence="3">TX6</strain>
    </source>
</reference>
<dbReference type="CDD" id="cd00609">
    <property type="entry name" value="AAT_like"/>
    <property type="match status" value="1"/>
</dbReference>
<dbReference type="InterPro" id="IPR015422">
    <property type="entry name" value="PyrdxlP-dep_Trfase_small"/>
</dbReference>
<proteinExistence type="predicted"/>
<dbReference type="PANTHER" id="PTHR43795">
    <property type="entry name" value="BIFUNCTIONAL ASPARTATE AMINOTRANSFERASE AND GLUTAMATE/ASPARTATE-PREPHENATE AMINOTRANSFERASE-RELATED"/>
    <property type="match status" value="1"/>
</dbReference>
<dbReference type="SUPFAM" id="SSF53383">
    <property type="entry name" value="PLP-dependent transferases"/>
    <property type="match status" value="1"/>
</dbReference>
<dbReference type="GO" id="GO:0030170">
    <property type="term" value="F:pyridoxal phosphate binding"/>
    <property type="evidence" value="ECO:0007669"/>
    <property type="project" value="InterPro"/>
</dbReference>
<comment type="caution">
    <text evidence="3">The sequence shown here is derived from an EMBL/GenBank/DDBJ whole genome shotgun (WGS) entry which is preliminary data.</text>
</comment>
<dbReference type="GO" id="GO:0006520">
    <property type="term" value="P:amino acid metabolic process"/>
    <property type="evidence" value="ECO:0007669"/>
    <property type="project" value="TreeGrafter"/>
</dbReference>
<protein>
    <recommendedName>
        <fullName evidence="2">Aminotransferase class I/classII large domain-containing protein</fullName>
    </recommendedName>
</protein>
<dbReference type="EMBL" id="JAPDMZ010000007">
    <property type="protein sequence ID" value="KAK0557186.1"/>
    <property type="molecule type" value="Genomic_DNA"/>
</dbReference>
<dbReference type="GO" id="GO:0008483">
    <property type="term" value="F:transaminase activity"/>
    <property type="evidence" value="ECO:0007669"/>
    <property type="project" value="TreeGrafter"/>
</dbReference>
<evidence type="ECO:0000313" key="4">
    <source>
        <dbReference type="Proteomes" id="UP001176517"/>
    </source>
</evidence>
<dbReference type="Proteomes" id="UP001176517">
    <property type="component" value="Unassembled WGS sequence"/>
</dbReference>
<accession>A0AAN6H0G0</accession>